<accession>A0A2I1HR80</accession>
<gene>
    <name evidence="2" type="ORF">RhiirA4_486326</name>
</gene>
<comment type="caution">
    <text evidence="2">The sequence shown here is derived from an EMBL/GenBank/DDBJ whole genome shotgun (WGS) entry which is preliminary data.</text>
</comment>
<proteinExistence type="predicted"/>
<dbReference type="Proteomes" id="UP000234323">
    <property type="component" value="Unassembled WGS sequence"/>
</dbReference>
<name>A0A2I1HR80_9GLOM</name>
<reference evidence="2 3" key="1">
    <citation type="submission" date="2015-10" db="EMBL/GenBank/DDBJ databases">
        <title>Genome analyses suggest a sexual origin of heterokaryosis in a supposedly ancient asexual fungus.</title>
        <authorList>
            <person name="Ropars J."/>
            <person name="Sedzielewska K."/>
            <person name="Noel J."/>
            <person name="Charron P."/>
            <person name="Farinelli L."/>
            <person name="Marton T."/>
            <person name="Kruger M."/>
            <person name="Pelin A."/>
            <person name="Brachmann A."/>
            <person name="Corradi N."/>
        </authorList>
    </citation>
    <scope>NUCLEOTIDE SEQUENCE [LARGE SCALE GENOMIC DNA]</scope>
    <source>
        <strain evidence="2 3">A4</strain>
    </source>
</reference>
<feature type="region of interest" description="Disordered" evidence="1">
    <location>
        <begin position="25"/>
        <end position="62"/>
    </location>
</feature>
<feature type="compositionally biased region" description="Polar residues" evidence="1">
    <location>
        <begin position="53"/>
        <end position="62"/>
    </location>
</feature>
<evidence type="ECO:0000256" key="1">
    <source>
        <dbReference type="SAM" id="MobiDB-lite"/>
    </source>
</evidence>
<feature type="compositionally biased region" description="Polar residues" evidence="1">
    <location>
        <begin position="25"/>
        <end position="43"/>
    </location>
</feature>
<sequence length="87" mass="10036">MKFFGLIIFEITKLYNDFIADESRPTSPENQFTFSAPKNTATPHESIWKTYQKKPQPTSNKKLTESMQAEQAMNMEKSIVQDTYGPI</sequence>
<protein>
    <submittedName>
        <fullName evidence="2">Uncharacterized protein</fullName>
    </submittedName>
</protein>
<evidence type="ECO:0000313" key="3">
    <source>
        <dbReference type="Proteomes" id="UP000234323"/>
    </source>
</evidence>
<organism evidence="2 3">
    <name type="scientific">Rhizophagus irregularis</name>
    <dbReference type="NCBI Taxonomy" id="588596"/>
    <lineage>
        <taxon>Eukaryota</taxon>
        <taxon>Fungi</taxon>
        <taxon>Fungi incertae sedis</taxon>
        <taxon>Mucoromycota</taxon>
        <taxon>Glomeromycotina</taxon>
        <taxon>Glomeromycetes</taxon>
        <taxon>Glomerales</taxon>
        <taxon>Glomeraceae</taxon>
        <taxon>Rhizophagus</taxon>
    </lineage>
</organism>
<dbReference type="AlphaFoldDB" id="A0A2I1HR80"/>
<keyword evidence="3" id="KW-1185">Reference proteome</keyword>
<dbReference type="EMBL" id="LLXI01005306">
    <property type="protein sequence ID" value="PKY61404.1"/>
    <property type="molecule type" value="Genomic_DNA"/>
</dbReference>
<evidence type="ECO:0000313" key="2">
    <source>
        <dbReference type="EMBL" id="PKY61404.1"/>
    </source>
</evidence>